<reference evidence="1 2" key="1">
    <citation type="journal article" date="2019" name="Sci. Rep.">
        <title>Orb-weaving spider Araneus ventricosus genome elucidates the spidroin gene catalogue.</title>
        <authorList>
            <person name="Kono N."/>
            <person name="Nakamura H."/>
            <person name="Ohtoshi R."/>
            <person name="Moran D.A.P."/>
            <person name="Shinohara A."/>
            <person name="Yoshida Y."/>
            <person name="Fujiwara M."/>
            <person name="Mori M."/>
            <person name="Tomita M."/>
            <person name="Arakawa K."/>
        </authorList>
    </citation>
    <scope>NUCLEOTIDE SEQUENCE [LARGE SCALE GENOMIC DNA]</scope>
</reference>
<accession>A0A4Y2N132</accession>
<gene>
    <name evidence="1" type="ORF">AVEN_33924_1</name>
</gene>
<dbReference type="EMBL" id="BGPR01008099">
    <property type="protein sequence ID" value="GBN31566.1"/>
    <property type="molecule type" value="Genomic_DNA"/>
</dbReference>
<dbReference type="AlphaFoldDB" id="A0A4Y2N132"/>
<protein>
    <submittedName>
        <fullName evidence="1">Uncharacterized protein</fullName>
    </submittedName>
</protein>
<comment type="caution">
    <text evidence="1">The sequence shown here is derived from an EMBL/GenBank/DDBJ whole genome shotgun (WGS) entry which is preliminary data.</text>
</comment>
<dbReference type="Proteomes" id="UP000499080">
    <property type="component" value="Unassembled WGS sequence"/>
</dbReference>
<evidence type="ECO:0000313" key="1">
    <source>
        <dbReference type="EMBL" id="GBN31566.1"/>
    </source>
</evidence>
<organism evidence="1 2">
    <name type="scientific">Araneus ventricosus</name>
    <name type="common">Orbweaver spider</name>
    <name type="synonym">Epeira ventricosa</name>
    <dbReference type="NCBI Taxonomy" id="182803"/>
    <lineage>
        <taxon>Eukaryota</taxon>
        <taxon>Metazoa</taxon>
        <taxon>Ecdysozoa</taxon>
        <taxon>Arthropoda</taxon>
        <taxon>Chelicerata</taxon>
        <taxon>Arachnida</taxon>
        <taxon>Araneae</taxon>
        <taxon>Araneomorphae</taxon>
        <taxon>Entelegynae</taxon>
        <taxon>Araneoidea</taxon>
        <taxon>Araneidae</taxon>
        <taxon>Araneus</taxon>
    </lineage>
</organism>
<evidence type="ECO:0000313" key="2">
    <source>
        <dbReference type="Proteomes" id="UP000499080"/>
    </source>
</evidence>
<keyword evidence="2" id="KW-1185">Reference proteome</keyword>
<name>A0A4Y2N132_ARAVE</name>
<proteinExistence type="predicted"/>
<sequence length="166" mass="18918">MGNIFSRQSPTRSRLHSSWGVFAKKKKKITVSEPCESVFYQFPSRHRKSTSAPSDKTTTALRWKNQFNVGSHVFQSLLVAMATERGKGRKVGCLMDEEERIFKLVSSLSLRRLTLKLEGQPFFASICVLPISSRFLESRKVQGFRLLDPDLGDESMQGEICFLLLR</sequence>